<evidence type="ECO:0000313" key="1">
    <source>
        <dbReference type="EMBL" id="ESU36689.1"/>
    </source>
</evidence>
<dbReference type="AlphaFoldDB" id="V6TDG3"/>
<dbReference type="VEuPathDB" id="GiardiaDB:GL50581_3199"/>
<proteinExistence type="predicted"/>
<dbReference type="VEuPathDB" id="GiardiaDB:GL50803_008348"/>
<protein>
    <submittedName>
        <fullName evidence="1">Uncharacterized protein</fullName>
    </submittedName>
</protein>
<sequence length="198" mass="22693">MPANEHCADLFSRLLYLRSLQALYINRRVEKTVYMKQINDLFGIPGSQEGPIQILLKSLKIGTLSELRRLLKNYEIDCTEISSIEYILLERKVVSGEYCQKVDKNTRELLECLYETINLLTPNSPLSYDQLLTYGNNLVSKAKKLTDGVNSTWPVLKELEGLVEQIEHEANLKTNICPADLKSAFAERLKSIYDKIFC</sequence>
<reference evidence="2" key="1">
    <citation type="submission" date="2012-02" db="EMBL/GenBank/DDBJ databases">
        <title>Genome sequencing of Giardia lamblia Genotypes A2 and B isolates (DH and GS) and comparative analysis with the genomes of Genotypes A1 and E (WB and Pig).</title>
        <authorList>
            <person name="Adam R."/>
            <person name="Dahlstrom E."/>
            <person name="Martens C."/>
            <person name="Bruno D."/>
            <person name="Barbian K."/>
            <person name="Porcella S.F."/>
            <person name="Nash T."/>
        </authorList>
    </citation>
    <scope>NUCLEOTIDE SEQUENCE</scope>
    <source>
        <strain evidence="2">DH</strain>
    </source>
</reference>
<organism evidence="1 2">
    <name type="scientific">Giardia intestinalis</name>
    <name type="common">Giardia lamblia</name>
    <dbReference type="NCBI Taxonomy" id="5741"/>
    <lineage>
        <taxon>Eukaryota</taxon>
        <taxon>Metamonada</taxon>
        <taxon>Diplomonadida</taxon>
        <taxon>Hexamitidae</taxon>
        <taxon>Giardiinae</taxon>
        <taxon>Giardia</taxon>
    </lineage>
</organism>
<gene>
    <name evidence="1" type="ORF">DHA2_153039</name>
</gene>
<reference evidence="1 2" key="2">
    <citation type="journal article" date="2013" name="Genome Biol. Evol.">
        <title>Genome sequencing of Giardia lamblia genotypes A2 and B isolates (DH and GS) and comparative analysis with the genomes of genotypes A1 and E (WB and Pig).</title>
        <authorList>
            <person name="Adam R.D."/>
            <person name="Dahlstrom E.W."/>
            <person name="Martens C.A."/>
            <person name="Bruno D.P."/>
            <person name="Barbian K.D."/>
            <person name="Ricklefs S.M."/>
            <person name="Hernandez M.M."/>
            <person name="Narla N.P."/>
            <person name="Patel R.B."/>
            <person name="Porcella S.F."/>
            <person name="Nash T.E."/>
        </authorList>
    </citation>
    <scope>NUCLEOTIDE SEQUENCE [LARGE SCALE GENOMIC DNA]</scope>
    <source>
        <strain evidence="1 2">DH</strain>
    </source>
</reference>
<comment type="caution">
    <text evidence="1">The sequence shown here is derived from an EMBL/GenBank/DDBJ whole genome shotgun (WGS) entry which is preliminary data.</text>
</comment>
<dbReference type="VEuPathDB" id="GiardiaDB:QR46_4399"/>
<dbReference type="Proteomes" id="UP000018320">
    <property type="component" value="Unassembled WGS sequence"/>
</dbReference>
<accession>V6TDG3</accession>
<dbReference type="EMBL" id="AHGT01000041">
    <property type="protein sequence ID" value="ESU36689.1"/>
    <property type="molecule type" value="Genomic_DNA"/>
</dbReference>
<dbReference type="VEuPathDB" id="GiardiaDB:DHA2_153039"/>
<evidence type="ECO:0000313" key="2">
    <source>
        <dbReference type="Proteomes" id="UP000018320"/>
    </source>
</evidence>
<name>V6TDG3_GIAIN</name>